<evidence type="ECO:0000256" key="13">
    <source>
        <dbReference type="ARBA" id="ARBA00023223"/>
    </source>
</evidence>
<keyword evidence="9" id="KW-0460">Magnesium</keyword>
<comment type="subcellular location">
    <subcellularLocation>
        <location evidence="2">Peroxisome</location>
    </subcellularLocation>
</comment>
<organism evidence="19 20">
    <name type="scientific">Tenebrio molitor</name>
    <name type="common">Yellow mealworm beetle</name>
    <dbReference type="NCBI Taxonomy" id="7067"/>
    <lineage>
        <taxon>Eukaryota</taxon>
        <taxon>Metazoa</taxon>
        <taxon>Ecdysozoa</taxon>
        <taxon>Arthropoda</taxon>
        <taxon>Hexapoda</taxon>
        <taxon>Insecta</taxon>
        <taxon>Pterygota</taxon>
        <taxon>Neoptera</taxon>
        <taxon>Endopterygota</taxon>
        <taxon>Coleoptera</taxon>
        <taxon>Polyphaga</taxon>
        <taxon>Cucujiformia</taxon>
        <taxon>Tenebrionidae</taxon>
        <taxon>Tenebrio</taxon>
    </lineage>
</organism>
<dbReference type="GO" id="GO:0004497">
    <property type="term" value="F:monooxygenase activity"/>
    <property type="evidence" value="ECO:0007669"/>
    <property type="project" value="UniProtKB-KW"/>
</dbReference>
<dbReference type="GO" id="GO:0016405">
    <property type="term" value="F:CoA-ligase activity"/>
    <property type="evidence" value="ECO:0007669"/>
    <property type="project" value="TreeGrafter"/>
</dbReference>
<proteinExistence type="inferred from homology"/>
<keyword evidence="13" id="KW-0455">Luminescence</keyword>
<feature type="domain" description="AMP-binding enzyme C-terminal" evidence="18">
    <location>
        <begin position="451"/>
        <end position="527"/>
    </location>
</feature>
<evidence type="ECO:0000256" key="6">
    <source>
        <dbReference type="ARBA" id="ARBA00022723"/>
    </source>
</evidence>
<evidence type="ECO:0000259" key="18">
    <source>
        <dbReference type="Pfam" id="PF13193"/>
    </source>
</evidence>
<evidence type="ECO:0000256" key="5">
    <source>
        <dbReference type="ARBA" id="ARBA00019043"/>
    </source>
</evidence>
<comment type="cofactor">
    <cofactor evidence="1">
        <name>Mg(2+)</name>
        <dbReference type="ChEBI" id="CHEBI:18420"/>
    </cofactor>
</comment>
<dbReference type="InterPro" id="IPR025110">
    <property type="entry name" value="AMP-bd_C"/>
</dbReference>
<dbReference type="Proteomes" id="UP000719412">
    <property type="component" value="Unassembled WGS sequence"/>
</dbReference>
<keyword evidence="16" id="KW-0812">Transmembrane</keyword>
<evidence type="ECO:0000313" key="20">
    <source>
        <dbReference type="Proteomes" id="UP000719412"/>
    </source>
</evidence>
<evidence type="ECO:0000256" key="16">
    <source>
        <dbReference type="SAM" id="Phobius"/>
    </source>
</evidence>
<dbReference type="GO" id="GO:0005524">
    <property type="term" value="F:ATP binding"/>
    <property type="evidence" value="ECO:0007669"/>
    <property type="project" value="UniProtKB-KW"/>
</dbReference>
<dbReference type="Pfam" id="PF00501">
    <property type="entry name" value="AMP-binding"/>
    <property type="match status" value="1"/>
</dbReference>
<reference evidence="19" key="2">
    <citation type="submission" date="2021-08" db="EMBL/GenBank/DDBJ databases">
        <authorList>
            <person name="Eriksson T."/>
        </authorList>
    </citation>
    <scope>NUCLEOTIDE SEQUENCE</scope>
    <source>
        <strain evidence="19">Stoneville</strain>
        <tissue evidence="19">Whole head</tissue>
    </source>
</reference>
<dbReference type="InterPro" id="IPR000873">
    <property type="entry name" value="AMP-dep_synth/lig_dom"/>
</dbReference>
<comment type="catalytic activity">
    <reaction evidence="15">
        <text>firefly D-luciferin + ATP + O2 = firefly oxyluciferin + hnu + AMP + CO2 + diphosphate</text>
        <dbReference type="Rhea" id="RHEA:10732"/>
        <dbReference type="ChEBI" id="CHEBI:15379"/>
        <dbReference type="ChEBI" id="CHEBI:16526"/>
        <dbReference type="ChEBI" id="CHEBI:16792"/>
        <dbReference type="ChEBI" id="CHEBI:30212"/>
        <dbReference type="ChEBI" id="CHEBI:30616"/>
        <dbReference type="ChEBI" id="CHEBI:33019"/>
        <dbReference type="ChEBI" id="CHEBI:58038"/>
        <dbReference type="ChEBI" id="CHEBI:456215"/>
        <dbReference type="EC" id="1.13.12.7"/>
    </reaction>
</comment>
<protein>
    <recommendedName>
        <fullName evidence="5">Luciferin 4-monooxygenase</fullName>
        <ecNumber evidence="4">1.13.12.7</ecNumber>
    </recommendedName>
</protein>
<keyword evidence="16" id="KW-1133">Transmembrane helix</keyword>
<evidence type="ECO:0000256" key="15">
    <source>
        <dbReference type="ARBA" id="ARBA00048497"/>
    </source>
</evidence>
<dbReference type="InterPro" id="IPR020845">
    <property type="entry name" value="AMP-binding_CS"/>
</dbReference>
<comment type="caution">
    <text evidence="19">The sequence shown here is derived from an EMBL/GenBank/DDBJ whole genome shotgun (WGS) entry which is preliminary data.</text>
</comment>
<dbReference type="GO" id="GO:0046872">
    <property type="term" value="F:metal ion binding"/>
    <property type="evidence" value="ECO:0007669"/>
    <property type="project" value="UniProtKB-KW"/>
</dbReference>
<gene>
    <name evidence="19" type="ORF">GEV33_002115</name>
</gene>
<evidence type="ECO:0000313" key="19">
    <source>
        <dbReference type="EMBL" id="KAH0820676.1"/>
    </source>
</evidence>
<evidence type="ECO:0000256" key="8">
    <source>
        <dbReference type="ARBA" id="ARBA00022840"/>
    </source>
</evidence>
<keyword evidence="12" id="KW-0576">Peroxisome</keyword>
<evidence type="ECO:0000256" key="12">
    <source>
        <dbReference type="ARBA" id="ARBA00023140"/>
    </source>
</evidence>
<keyword evidence="8" id="KW-0067">ATP-binding</keyword>
<accession>A0A8J6HVM5</accession>
<evidence type="ECO:0000256" key="10">
    <source>
        <dbReference type="ARBA" id="ARBA00023002"/>
    </source>
</evidence>
<dbReference type="PANTHER" id="PTHR24096:SF423">
    <property type="entry name" value="GM05240P"/>
    <property type="match status" value="1"/>
</dbReference>
<keyword evidence="16" id="KW-0472">Membrane</keyword>
<feature type="transmembrane region" description="Helical" evidence="16">
    <location>
        <begin position="234"/>
        <end position="256"/>
    </location>
</feature>
<dbReference type="PANTHER" id="PTHR24096">
    <property type="entry name" value="LONG-CHAIN-FATTY-ACID--COA LIGASE"/>
    <property type="match status" value="1"/>
</dbReference>
<sequence>MPTEDNKYVIHGPAPLQPLPKLSLGKLIYDSLLTNPNKHAALVDAATGESISYREILEKTCCLAESLLKNGYGRNTIVAVSSENNLQFYIPVVSCMYVGAIVAPINHNYTDLETTHALNISKPKIIFCSKAVAQKYVFLKNSTLPYIERIVVIDSNDKVYGAETLNSFINTSLKGYPMMNRFPVAEFDPDKQVVFLMCSSGTTGLPKGVMQTHSNLMVRYMHTIDPRYTIKTDVFLGILPFFHGYGLVTNFFALVLNQKIVVIKRFREELFLKAIQDHKIENLWLAPPLVVLLAKSPLVEKYNLSSIKEVVSGAAPLSRETEEAVKKRLNIDLIRQGYGLTEATLGVIMMSAGDKKHGSSGRVVTYMSCKVRDPETGRSLGPGEIGELCFKGPMLMKGYYGNDEATRNSFTSDGWLLTGDLGYYDEDNYFYVVDRLKELIKYKGFQVAPAELEAILLNHPNIKDVGVVGVPDEDVGELPLAFVVKDPQSNLTEDDIIKYVAEKVSSQKRLRGGVVFVPVIPKNPSGKILRRELRKLLGQMLKSKL</sequence>
<name>A0A8J6HVM5_TENMO</name>
<evidence type="ECO:0000256" key="2">
    <source>
        <dbReference type="ARBA" id="ARBA00004275"/>
    </source>
</evidence>
<dbReference type="GO" id="GO:0008218">
    <property type="term" value="P:bioluminescence"/>
    <property type="evidence" value="ECO:0007669"/>
    <property type="project" value="UniProtKB-KW"/>
</dbReference>
<dbReference type="Pfam" id="PF13193">
    <property type="entry name" value="AMP-binding_C"/>
    <property type="match status" value="1"/>
</dbReference>
<dbReference type="Gene3D" id="2.30.38.10">
    <property type="entry name" value="Luciferase, Domain 3"/>
    <property type="match status" value="1"/>
</dbReference>
<keyword evidence="7" id="KW-0547">Nucleotide-binding</keyword>
<keyword evidence="20" id="KW-1185">Reference proteome</keyword>
<feature type="domain" description="AMP-dependent synthetase/ligase" evidence="17">
    <location>
        <begin position="35"/>
        <end position="400"/>
    </location>
</feature>
<evidence type="ECO:0000256" key="3">
    <source>
        <dbReference type="ARBA" id="ARBA00006432"/>
    </source>
</evidence>
<dbReference type="AlphaFoldDB" id="A0A8J6HVM5"/>
<dbReference type="EC" id="1.13.12.7" evidence="4"/>
<evidence type="ECO:0000256" key="14">
    <source>
        <dbReference type="ARBA" id="ARBA00023262"/>
    </source>
</evidence>
<dbReference type="InterPro" id="IPR045851">
    <property type="entry name" value="AMP-bd_C_sf"/>
</dbReference>
<keyword evidence="14" id="KW-0599">Photoprotein</keyword>
<keyword evidence="11" id="KW-0503">Monooxygenase</keyword>
<keyword evidence="10" id="KW-0560">Oxidoreductase</keyword>
<dbReference type="Gene3D" id="3.40.50.980">
    <property type="match status" value="2"/>
</dbReference>
<evidence type="ECO:0000259" key="17">
    <source>
        <dbReference type="Pfam" id="PF00501"/>
    </source>
</evidence>
<dbReference type="GO" id="GO:0005777">
    <property type="term" value="C:peroxisome"/>
    <property type="evidence" value="ECO:0007669"/>
    <property type="project" value="UniProtKB-SubCell"/>
</dbReference>
<keyword evidence="6" id="KW-0479">Metal-binding</keyword>
<evidence type="ECO:0000256" key="1">
    <source>
        <dbReference type="ARBA" id="ARBA00001946"/>
    </source>
</evidence>
<evidence type="ECO:0000256" key="11">
    <source>
        <dbReference type="ARBA" id="ARBA00023033"/>
    </source>
</evidence>
<dbReference type="SMR" id="A0A8J6HVM5"/>
<dbReference type="Gene3D" id="3.30.300.30">
    <property type="match status" value="1"/>
</dbReference>
<evidence type="ECO:0000256" key="9">
    <source>
        <dbReference type="ARBA" id="ARBA00022842"/>
    </source>
</evidence>
<dbReference type="PROSITE" id="PS00455">
    <property type="entry name" value="AMP_BINDING"/>
    <property type="match status" value="1"/>
</dbReference>
<dbReference type="FunFam" id="3.30.300.30:FF:000007">
    <property type="entry name" value="4-coumarate--CoA ligase 2"/>
    <property type="match status" value="1"/>
</dbReference>
<evidence type="ECO:0000256" key="4">
    <source>
        <dbReference type="ARBA" id="ARBA00012532"/>
    </source>
</evidence>
<dbReference type="SUPFAM" id="SSF56801">
    <property type="entry name" value="Acetyl-CoA synthetase-like"/>
    <property type="match status" value="1"/>
</dbReference>
<comment type="similarity">
    <text evidence="3">Belongs to the ATP-dependent AMP-binding enzyme family.</text>
</comment>
<evidence type="ECO:0000256" key="7">
    <source>
        <dbReference type="ARBA" id="ARBA00022741"/>
    </source>
</evidence>
<reference evidence="19" key="1">
    <citation type="journal article" date="2020" name="J Insects Food Feed">
        <title>The yellow mealworm (Tenebrio molitor) genome: a resource for the emerging insects as food and feed industry.</title>
        <authorList>
            <person name="Eriksson T."/>
            <person name="Andere A."/>
            <person name="Kelstrup H."/>
            <person name="Emery V."/>
            <person name="Picard C."/>
        </authorList>
    </citation>
    <scope>NUCLEOTIDE SEQUENCE</scope>
    <source>
        <strain evidence="19">Stoneville</strain>
        <tissue evidence="19">Whole head</tissue>
    </source>
</reference>
<dbReference type="EMBL" id="JABDTM020011181">
    <property type="protein sequence ID" value="KAH0820676.1"/>
    <property type="molecule type" value="Genomic_DNA"/>
</dbReference>